<sequence length="159" mass="17504">MSESTVHPKRTARMSHHHHPRRILTPGASRKRKETETFYAVQPLKLTANLQPSVSAATSSKAAEPVSSNQLLAGYMAHEFLTKGTLLGQKFDPARAGAMPVSTADLKRNKPGQSLESDPSGKMKPEHQRYADVANLLKSEGTHIQGIVNPTQLTRWIQM</sequence>
<organism evidence="2 3">
    <name type="scientific">Ilex paraguariensis</name>
    <name type="common">yerba mate</name>
    <dbReference type="NCBI Taxonomy" id="185542"/>
    <lineage>
        <taxon>Eukaryota</taxon>
        <taxon>Viridiplantae</taxon>
        <taxon>Streptophyta</taxon>
        <taxon>Embryophyta</taxon>
        <taxon>Tracheophyta</taxon>
        <taxon>Spermatophyta</taxon>
        <taxon>Magnoliopsida</taxon>
        <taxon>eudicotyledons</taxon>
        <taxon>Gunneridae</taxon>
        <taxon>Pentapetalae</taxon>
        <taxon>asterids</taxon>
        <taxon>campanulids</taxon>
        <taxon>Aquifoliales</taxon>
        <taxon>Aquifoliaceae</taxon>
        <taxon>Ilex</taxon>
    </lineage>
</organism>
<accession>A0ABC8R0Q3</accession>
<name>A0ABC8R0Q3_9AQUA</name>
<dbReference type="PANTHER" id="PTHR34657">
    <property type="entry name" value="EMBRYO SAC DEVELOPMENT ARREST 6"/>
    <property type="match status" value="1"/>
</dbReference>
<proteinExistence type="predicted"/>
<keyword evidence="3" id="KW-1185">Reference proteome</keyword>
<evidence type="ECO:0000256" key="1">
    <source>
        <dbReference type="SAM" id="MobiDB-lite"/>
    </source>
</evidence>
<dbReference type="EMBL" id="CAUOFW020000855">
    <property type="protein sequence ID" value="CAK9138026.1"/>
    <property type="molecule type" value="Genomic_DNA"/>
</dbReference>
<feature type="region of interest" description="Disordered" evidence="1">
    <location>
        <begin position="99"/>
        <end position="125"/>
    </location>
</feature>
<evidence type="ECO:0000313" key="2">
    <source>
        <dbReference type="EMBL" id="CAK9138026.1"/>
    </source>
</evidence>
<evidence type="ECO:0000313" key="3">
    <source>
        <dbReference type="Proteomes" id="UP001642360"/>
    </source>
</evidence>
<comment type="caution">
    <text evidence="2">The sequence shown here is derived from an EMBL/GenBank/DDBJ whole genome shotgun (WGS) entry which is preliminary data.</text>
</comment>
<dbReference type="PANTHER" id="PTHR34657:SF4">
    <property type="entry name" value="EMBRYO SAC DEVELOPMENT ARREST 6"/>
    <property type="match status" value="1"/>
</dbReference>
<feature type="region of interest" description="Disordered" evidence="1">
    <location>
        <begin position="1"/>
        <end position="34"/>
    </location>
</feature>
<dbReference type="AlphaFoldDB" id="A0ABC8R0Q3"/>
<evidence type="ECO:0008006" key="4">
    <source>
        <dbReference type="Google" id="ProtNLM"/>
    </source>
</evidence>
<dbReference type="Proteomes" id="UP001642360">
    <property type="component" value="Unassembled WGS sequence"/>
</dbReference>
<reference evidence="2 3" key="1">
    <citation type="submission" date="2024-02" db="EMBL/GenBank/DDBJ databases">
        <authorList>
            <person name="Vignale AGUSTIN F."/>
            <person name="Sosa J E."/>
            <person name="Modenutti C."/>
        </authorList>
    </citation>
    <scope>NUCLEOTIDE SEQUENCE [LARGE SCALE GENOMIC DNA]</scope>
</reference>
<gene>
    <name evidence="2" type="ORF">ILEXP_LOCUS5089</name>
</gene>
<protein>
    <recommendedName>
        <fullName evidence="4">Embryo sac development arrest protein</fullName>
    </recommendedName>
</protein>
<feature type="compositionally biased region" description="Basic residues" evidence="1">
    <location>
        <begin position="7"/>
        <end position="22"/>
    </location>
</feature>